<evidence type="ECO:0000256" key="4">
    <source>
        <dbReference type="ARBA" id="ARBA00022777"/>
    </source>
</evidence>
<dbReference type="EMBL" id="PQIB02000014">
    <property type="protein sequence ID" value="RLM70328.1"/>
    <property type="molecule type" value="Genomic_DNA"/>
</dbReference>
<dbReference type="PANTHER" id="PTHR48016:SF8">
    <property type="entry name" value="MITOGEN-ACTIVATED PROTEIN KINASE KINASE KINASE 3"/>
    <property type="match status" value="1"/>
</dbReference>
<gene>
    <name evidence="7" type="ORF">C2845_PM17G08730</name>
</gene>
<evidence type="ECO:0000256" key="3">
    <source>
        <dbReference type="ARBA" id="ARBA00022741"/>
    </source>
</evidence>
<dbReference type="PROSITE" id="PS00108">
    <property type="entry name" value="PROTEIN_KINASE_ST"/>
    <property type="match status" value="1"/>
</dbReference>
<name>A0A3L6Q317_PANMI</name>
<dbReference type="CDD" id="cd06606">
    <property type="entry name" value="STKc_MAPKKK"/>
    <property type="match status" value="1"/>
</dbReference>
<dbReference type="InterPro" id="IPR001245">
    <property type="entry name" value="Ser-Thr/Tyr_kinase_cat_dom"/>
</dbReference>
<dbReference type="InterPro" id="IPR008271">
    <property type="entry name" value="Ser/Thr_kinase_AS"/>
</dbReference>
<dbReference type="InterPro" id="IPR011009">
    <property type="entry name" value="Kinase-like_dom_sf"/>
</dbReference>
<reference evidence="8" key="1">
    <citation type="journal article" date="2019" name="Nat. Commun.">
        <title>The genome of broomcorn millet.</title>
        <authorList>
            <person name="Zou C."/>
            <person name="Miki D."/>
            <person name="Li D."/>
            <person name="Tang Q."/>
            <person name="Xiao L."/>
            <person name="Rajput S."/>
            <person name="Deng P."/>
            <person name="Jia W."/>
            <person name="Huang R."/>
            <person name="Zhang M."/>
            <person name="Sun Y."/>
            <person name="Hu J."/>
            <person name="Fu X."/>
            <person name="Schnable P.S."/>
            <person name="Li F."/>
            <person name="Zhang H."/>
            <person name="Feng B."/>
            <person name="Zhu X."/>
            <person name="Liu R."/>
            <person name="Schnable J.C."/>
            <person name="Zhu J.-K."/>
            <person name="Zhang H."/>
        </authorList>
    </citation>
    <scope>NUCLEOTIDE SEQUENCE [LARGE SCALE GENOMIC DNA]</scope>
</reference>
<dbReference type="SUPFAM" id="SSF56112">
    <property type="entry name" value="Protein kinase-like (PK-like)"/>
    <property type="match status" value="1"/>
</dbReference>
<dbReference type="GO" id="GO:0004709">
    <property type="term" value="F:MAP kinase kinase kinase activity"/>
    <property type="evidence" value="ECO:0007669"/>
    <property type="project" value="TreeGrafter"/>
</dbReference>
<dbReference type="PANTHER" id="PTHR48016">
    <property type="entry name" value="MAP KINASE KINASE KINASE SSK2-RELATED-RELATED"/>
    <property type="match status" value="1"/>
</dbReference>
<evidence type="ECO:0000313" key="8">
    <source>
        <dbReference type="Proteomes" id="UP000275267"/>
    </source>
</evidence>
<evidence type="ECO:0000256" key="2">
    <source>
        <dbReference type="ARBA" id="ARBA00022679"/>
    </source>
</evidence>
<dbReference type="SMART" id="SM00220">
    <property type="entry name" value="S_TKc"/>
    <property type="match status" value="1"/>
</dbReference>
<dbReference type="GO" id="GO:0005737">
    <property type="term" value="C:cytoplasm"/>
    <property type="evidence" value="ECO:0007669"/>
    <property type="project" value="TreeGrafter"/>
</dbReference>
<keyword evidence="8" id="KW-1185">Reference proteome</keyword>
<comment type="similarity">
    <text evidence="1">Belongs to the protein kinase superfamily. STE Ser/Thr protein kinase family. MAP kinase kinase kinase subfamily.</text>
</comment>
<dbReference type="OrthoDB" id="266718at2759"/>
<dbReference type="Proteomes" id="UP000275267">
    <property type="component" value="Unassembled WGS sequence"/>
</dbReference>
<accession>A0A3L6Q317</accession>
<sequence>MLLKHMSSGLLSMFLFAVLITWRSVFLSSAPPYMTAHPSLQSPWKKREMYRELSGSFGQVYLASNRESSLNCAIKEILHPHSKEQIMQLYREVYFLSKFSHPNIVRYYGINLTGGKLSIYMEYMSEGSIHKLLKDGPFNENRIRHCTVQILFGLAYLHGRKIAHRDIKGGNILVGPKGEVKLADFGLAKNISSVAEVHSDKGTPFWMAPEVIKSKFSGSGYNLLADIWSLGCTVIEMATGAHPWHEHCIPGEPCNQVAGMFRIAIRKDTPKIPEYLSEEGKDFLQHCLQRDPGSRPTFVRDYRAAF</sequence>
<feature type="domain" description="Protein kinase" evidence="6">
    <location>
        <begin position="46"/>
        <end position="306"/>
    </location>
</feature>
<evidence type="ECO:0000259" key="6">
    <source>
        <dbReference type="PROSITE" id="PS50011"/>
    </source>
</evidence>
<evidence type="ECO:0000256" key="5">
    <source>
        <dbReference type="ARBA" id="ARBA00022840"/>
    </source>
</evidence>
<dbReference type="PROSITE" id="PS50011">
    <property type="entry name" value="PROTEIN_KINASE_DOM"/>
    <property type="match status" value="1"/>
</dbReference>
<dbReference type="STRING" id="4540.A0A3L6Q317"/>
<comment type="caution">
    <text evidence="7">The sequence shown here is derived from an EMBL/GenBank/DDBJ whole genome shotgun (WGS) entry which is preliminary data.</text>
</comment>
<dbReference type="GO" id="GO:0005524">
    <property type="term" value="F:ATP binding"/>
    <property type="evidence" value="ECO:0007669"/>
    <property type="project" value="UniProtKB-KW"/>
</dbReference>
<dbReference type="PRINTS" id="PR00109">
    <property type="entry name" value="TYRKINASE"/>
</dbReference>
<protein>
    <recommendedName>
        <fullName evidence="6">Protein kinase domain-containing protein</fullName>
    </recommendedName>
</protein>
<organism evidence="7 8">
    <name type="scientific">Panicum miliaceum</name>
    <name type="common">Proso millet</name>
    <name type="synonym">Broomcorn millet</name>
    <dbReference type="NCBI Taxonomy" id="4540"/>
    <lineage>
        <taxon>Eukaryota</taxon>
        <taxon>Viridiplantae</taxon>
        <taxon>Streptophyta</taxon>
        <taxon>Embryophyta</taxon>
        <taxon>Tracheophyta</taxon>
        <taxon>Spermatophyta</taxon>
        <taxon>Magnoliopsida</taxon>
        <taxon>Liliopsida</taxon>
        <taxon>Poales</taxon>
        <taxon>Poaceae</taxon>
        <taxon>PACMAD clade</taxon>
        <taxon>Panicoideae</taxon>
        <taxon>Panicodae</taxon>
        <taxon>Paniceae</taxon>
        <taxon>Panicinae</taxon>
        <taxon>Panicum</taxon>
        <taxon>Panicum sect. Panicum</taxon>
    </lineage>
</organism>
<dbReference type="InterPro" id="IPR050538">
    <property type="entry name" value="MAP_kinase_kinase_kinase"/>
</dbReference>
<keyword evidence="5" id="KW-0067">ATP-binding</keyword>
<dbReference type="AlphaFoldDB" id="A0A3L6Q317"/>
<evidence type="ECO:0000313" key="7">
    <source>
        <dbReference type="EMBL" id="RLM70328.1"/>
    </source>
</evidence>
<evidence type="ECO:0000256" key="1">
    <source>
        <dbReference type="ARBA" id="ARBA00006529"/>
    </source>
</evidence>
<proteinExistence type="inferred from homology"/>
<dbReference type="Pfam" id="PF00069">
    <property type="entry name" value="Pkinase"/>
    <property type="match status" value="1"/>
</dbReference>
<keyword evidence="2" id="KW-0808">Transferase</keyword>
<dbReference type="InterPro" id="IPR000719">
    <property type="entry name" value="Prot_kinase_dom"/>
</dbReference>
<dbReference type="Gene3D" id="1.10.510.10">
    <property type="entry name" value="Transferase(Phosphotransferase) domain 1"/>
    <property type="match status" value="1"/>
</dbReference>
<keyword evidence="4" id="KW-0418">Kinase</keyword>
<keyword evidence="3" id="KW-0547">Nucleotide-binding</keyword>